<evidence type="ECO:0000256" key="6">
    <source>
        <dbReference type="ARBA" id="ARBA00023018"/>
    </source>
</evidence>
<evidence type="ECO:0000256" key="16">
    <source>
        <dbReference type="RuleBase" id="RU000687"/>
    </source>
</evidence>
<dbReference type="InterPro" id="IPR018000">
    <property type="entry name" value="Neurotransmitter_ion_chnl_CS"/>
</dbReference>
<dbReference type="Proteomes" id="UP001318040">
    <property type="component" value="Chromosome 2"/>
</dbReference>
<dbReference type="GO" id="GO:0034707">
    <property type="term" value="C:chloride channel complex"/>
    <property type="evidence" value="ECO:0007669"/>
    <property type="project" value="UniProtKB-KW"/>
</dbReference>
<keyword evidence="14 16" id="KW-0407">Ion channel</keyword>
<feature type="transmembrane region" description="Helical" evidence="16">
    <location>
        <begin position="302"/>
        <end position="325"/>
    </location>
</feature>
<dbReference type="NCBIfam" id="TIGR00860">
    <property type="entry name" value="LIC"/>
    <property type="match status" value="1"/>
</dbReference>
<dbReference type="Gene3D" id="1.20.58.390">
    <property type="entry name" value="Neurotransmitter-gated ion-channel transmembrane domain"/>
    <property type="match status" value="1"/>
</dbReference>
<comment type="subcellular location">
    <subcellularLocation>
        <location evidence="15">Postsynaptic cell membrane</location>
        <topology evidence="15">Multi-pass membrane protein</topology>
    </subcellularLocation>
</comment>
<keyword evidence="19" id="KW-1185">Reference proteome</keyword>
<keyword evidence="13" id="KW-0628">Postsynaptic cell membrane</keyword>
<evidence type="ECO:0000256" key="10">
    <source>
        <dbReference type="ARBA" id="ARBA00023173"/>
    </source>
</evidence>
<reference evidence="20" key="1">
    <citation type="submission" date="2025-08" db="UniProtKB">
        <authorList>
            <consortium name="RefSeq"/>
        </authorList>
    </citation>
    <scope>IDENTIFICATION</scope>
    <source>
        <tissue evidence="20">Sperm</tissue>
    </source>
</reference>
<accession>A0AAJ7TGZ1</accession>
<proteinExistence type="inferred from homology"/>
<evidence type="ECO:0000313" key="19">
    <source>
        <dbReference type="Proteomes" id="UP001318040"/>
    </source>
</evidence>
<dbReference type="Gene3D" id="2.70.170.10">
    <property type="entry name" value="Neurotransmitter-gated ion-channel ligand-binding domain"/>
    <property type="match status" value="1"/>
</dbReference>
<protein>
    <submittedName>
        <fullName evidence="20">Glycine receptor subunit alpha-2-like</fullName>
    </submittedName>
</protein>
<feature type="transmembrane region" description="Helical" evidence="16">
    <location>
        <begin position="12"/>
        <end position="35"/>
    </location>
</feature>
<dbReference type="PRINTS" id="PR00253">
    <property type="entry name" value="GABAARECEPTR"/>
</dbReference>
<evidence type="ECO:0000256" key="15">
    <source>
        <dbReference type="ARBA" id="ARBA00034104"/>
    </source>
</evidence>
<evidence type="ECO:0000313" key="20">
    <source>
        <dbReference type="RefSeq" id="XP_032816750.1"/>
    </source>
</evidence>
<evidence type="ECO:0000259" key="17">
    <source>
        <dbReference type="Pfam" id="PF02931"/>
    </source>
</evidence>
<evidence type="ECO:0000256" key="8">
    <source>
        <dbReference type="ARBA" id="ARBA00023136"/>
    </source>
</evidence>
<keyword evidence="6" id="KW-0770">Synapse</keyword>
<evidence type="ECO:0000259" key="18">
    <source>
        <dbReference type="Pfam" id="PF02932"/>
    </source>
</evidence>
<evidence type="ECO:0000256" key="1">
    <source>
        <dbReference type="ARBA" id="ARBA00022448"/>
    </source>
</evidence>
<evidence type="ECO:0000256" key="9">
    <source>
        <dbReference type="ARBA" id="ARBA00023157"/>
    </source>
</evidence>
<dbReference type="GO" id="GO:0004888">
    <property type="term" value="F:transmembrane signaling receptor activity"/>
    <property type="evidence" value="ECO:0007669"/>
    <property type="project" value="InterPro"/>
</dbReference>
<gene>
    <name evidence="20" type="primary">LOC116946031</name>
</gene>
<keyword evidence="11" id="KW-0325">Glycoprotein</keyword>
<dbReference type="GO" id="GO:0045211">
    <property type="term" value="C:postsynaptic membrane"/>
    <property type="evidence" value="ECO:0007669"/>
    <property type="project" value="UniProtKB-SubCell"/>
</dbReference>
<dbReference type="InterPro" id="IPR038050">
    <property type="entry name" value="Neuro_actylchol_rec"/>
</dbReference>
<dbReference type="SUPFAM" id="SSF63712">
    <property type="entry name" value="Nicotinic receptor ligand binding domain-like"/>
    <property type="match status" value="1"/>
</dbReference>
<dbReference type="InterPro" id="IPR036719">
    <property type="entry name" value="Neuro-gated_channel_TM_sf"/>
</dbReference>
<feature type="transmembrane region" description="Helical" evidence="16">
    <location>
        <begin position="368"/>
        <end position="385"/>
    </location>
</feature>
<dbReference type="InterPro" id="IPR006202">
    <property type="entry name" value="Neur_chan_lig-bd"/>
</dbReference>
<keyword evidence="1 16" id="KW-0813">Transport</keyword>
<dbReference type="Pfam" id="PF02931">
    <property type="entry name" value="Neur_chan_LBD"/>
    <property type="match status" value="1"/>
</dbReference>
<dbReference type="InterPro" id="IPR006028">
    <property type="entry name" value="GABAA/Glycine_rcpt"/>
</dbReference>
<dbReference type="InterPro" id="IPR006201">
    <property type="entry name" value="Neur_channel"/>
</dbReference>
<keyword evidence="7 16" id="KW-0406">Ion transport</keyword>
<name>A0AAJ7TGZ1_PETMA</name>
<evidence type="ECO:0000256" key="11">
    <source>
        <dbReference type="ARBA" id="ARBA00023180"/>
    </source>
</evidence>
<comment type="similarity">
    <text evidence="16">Belongs to the ligand-gated ion channel (TC 1.A.9) family.</text>
</comment>
<evidence type="ECO:0000256" key="3">
    <source>
        <dbReference type="ARBA" id="ARBA00022692"/>
    </source>
</evidence>
<keyword evidence="8 16" id="KW-0472">Membrane</keyword>
<evidence type="ECO:0000256" key="12">
    <source>
        <dbReference type="ARBA" id="ARBA00023214"/>
    </source>
</evidence>
<dbReference type="GO" id="GO:0005254">
    <property type="term" value="F:chloride channel activity"/>
    <property type="evidence" value="ECO:0007669"/>
    <property type="project" value="UniProtKB-KW"/>
</dbReference>
<dbReference type="InterPro" id="IPR006029">
    <property type="entry name" value="Neurotrans-gated_channel_TM"/>
</dbReference>
<evidence type="ECO:0000256" key="7">
    <source>
        <dbReference type="ARBA" id="ARBA00023065"/>
    </source>
</evidence>
<keyword evidence="4" id="KW-0732">Signal</keyword>
<evidence type="ECO:0000256" key="14">
    <source>
        <dbReference type="ARBA" id="ARBA00023303"/>
    </source>
</evidence>
<keyword evidence="10" id="KW-0869">Chloride channel</keyword>
<dbReference type="SUPFAM" id="SSF90112">
    <property type="entry name" value="Neurotransmitter-gated ion-channel transmembrane pore"/>
    <property type="match status" value="1"/>
</dbReference>
<feature type="domain" description="Neurotransmitter-gated ion-channel transmembrane" evidence="18">
    <location>
        <begin position="244"/>
        <end position="338"/>
    </location>
</feature>
<dbReference type="InterPro" id="IPR036734">
    <property type="entry name" value="Neur_chan_lig-bd_sf"/>
</dbReference>
<keyword evidence="9" id="KW-1015">Disulfide bond</keyword>
<feature type="domain" description="Neurotransmitter-gated ion-channel ligand-binding" evidence="17">
    <location>
        <begin position="35"/>
        <end position="214"/>
    </location>
</feature>
<dbReference type="PRINTS" id="PR00252">
    <property type="entry name" value="NRIONCHANNEL"/>
</dbReference>
<evidence type="ECO:0000256" key="2">
    <source>
        <dbReference type="ARBA" id="ARBA00022475"/>
    </source>
</evidence>
<dbReference type="FunFam" id="1.20.58.390:FF:000067">
    <property type="entry name" value="Glycine receptor subunit alpha-2"/>
    <property type="match status" value="1"/>
</dbReference>
<keyword evidence="3 16" id="KW-0812">Transmembrane</keyword>
<keyword evidence="2" id="KW-1003">Cell membrane</keyword>
<dbReference type="Pfam" id="PF02932">
    <property type="entry name" value="Neur_chan_memb"/>
    <property type="match status" value="1"/>
</dbReference>
<dbReference type="GO" id="GO:0005230">
    <property type="term" value="F:extracellular ligand-gated monoatomic ion channel activity"/>
    <property type="evidence" value="ECO:0007669"/>
    <property type="project" value="InterPro"/>
</dbReference>
<keyword evidence="5 16" id="KW-1133">Transmembrane helix</keyword>
<dbReference type="KEGG" id="pmrn:116946031"/>
<dbReference type="AlphaFoldDB" id="A0AAJ7TGZ1"/>
<feature type="transmembrane region" description="Helical" evidence="16">
    <location>
        <begin position="244"/>
        <end position="261"/>
    </location>
</feature>
<evidence type="ECO:0000256" key="13">
    <source>
        <dbReference type="ARBA" id="ARBA00023257"/>
    </source>
</evidence>
<dbReference type="PROSITE" id="PS00236">
    <property type="entry name" value="NEUROTR_ION_CHANNEL"/>
    <property type="match status" value="1"/>
</dbReference>
<dbReference type="PANTHER" id="PTHR18945">
    <property type="entry name" value="NEUROTRANSMITTER GATED ION CHANNEL"/>
    <property type="match status" value="1"/>
</dbReference>
<evidence type="ECO:0000256" key="5">
    <source>
        <dbReference type="ARBA" id="ARBA00022989"/>
    </source>
</evidence>
<evidence type="ECO:0000256" key="4">
    <source>
        <dbReference type="ARBA" id="ARBA00022729"/>
    </source>
</evidence>
<dbReference type="RefSeq" id="XP_032816750.1">
    <property type="nucleotide sequence ID" value="XM_032960859.1"/>
</dbReference>
<keyword evidence="12" id="KW-0868">Chloride</keyword>
<sequence length="392" mass="44622">MAASGLHSAVVAWLIFCPLIILVDGTFLAMNNVSLDKGYERRLRPNINGVPVVVTCSMIIKRFGPVQETSMDYQTSIILQMRWNDPRLQNIFTPTSKNSYDLGNNYIDSIWKPCLFFENEKMASAHAIIADNKMLRLFRNGDVFYTMRLTMSLECTMTLNDYPMDSQKCHMNLESYGYTTNDVILQWNDTNPIVFNTSHIVTTFTVYEDGKLGNCTQTYGTGTFSCISLEITLSRDIGYNLIQIYIPSMLLVIISWFSFWIDMSAAPARAGLGITTILTITTQSSAANAQLPKVSYIKAIDVWMGMCQVFAFAALLEFAAVNVMARQNKRAMKELKKKSDGSKEMPDEQELKNTFVTQAHTIDRISRIVFPTTFLILNIFYWVFYKVVLKFR</sequence>
<organism evidence="19 20">
    <name type="scientific">Petromyzon marinus</name>
    <name type="common">Sea lamprey</name>
    <dbReference type="NCBI Taxonomy" id="7757"/>
    <lineage>
        <taxon>Eukaryota</taxon>
        <taxon>Metazoa</taxon>
        <taxon>Chordata</taxon>
        <taxon>Craniata</taxon>
        <taxon>Vertebrata</taxon>
        <taxon>Cyclostomata</taxon>
        <taxon>Hyperoartia</taxon>
        <taxon>Petromyzontiformes</taxon>
        <taxon>Petromyzontidae</taxon>
        <taxon>Petromyzon</taxon>
    </lineage>
</organism>